<sequence>MRIVGWVLVVLVAVAAALTLKPDLAGAVVPSWGDLSVTFPFSQAIAVRILPAAVFGIIAVIVLVVGLVRKFGFRAGNHSLVLALVLALVAVGHFWFLWDRGLQNPEELRPDRGVRPAGEGDGTITVVSYNTQVGRTGADGIAGVAEDTGADVIALTETGPELAEQIASFLEGGGESFQVFTSGEGDGEGGQGDPEGDEQDAEQASVGATALLVSSTLGEYAQAESPATEFGSVRAEPASGVGPVLVVVHAVPPLREQHERWRADLETILELCSDSGPGGLVLAGDFNATLDHAPMQDLGRCADAGVAAEVGGVSTWPTRLPELVGSPIDHVLVDTEAYETTQGRVVERGESDHRGLVMRIRPLEPRTD</sequence>
<gene>
    <name evidence="4" type="ORF">GCM10023169_31110</name>
</gene>
<dbReference type="Gene3D" id="3.60.10.10">
    <property type="entry name" value="Endonuclease/exonuclease/phosphatase"/>
    <property type="match status" value="1"/>
</dbReference>
<dbReference type="RefSeq" id="WP_345217180.1">
    <property type="nucleotide sequence ID" value="NZ_BAABGN010000012.1"/>
</dbReference>
<protein>
    <recommendedName>
        <fullName evidence="3">Endonuclease/exonuclease/phosphatase domain-containing protein</fullName>
    </recommendedName>
</protein>
<keyword evidence="2" id="KW-1133">Transmembrane helix</keyword>
<feature type="region of interest" description="Disordered" evidence="1">
    <location>
        <begin position="177"/>
        <end position="204"/>
    </location>
</feature>
<dbReference type="Pfam" id="PF03372">
    <property type="entry name" value="Exo_endo_phos"/>
    <property type="match status" value="1"/>
</dbReference>
<evidence type="ECO:0000313" key="4">
    <source>
        <dbReference type="EMBL" id="GAA4429147.1"/>
    </source>
</evidence>
<evidence type="ECO:0000313" key="5">
    <source>
        <dbReference type="Proteomes" id="UP001500622"/>
    </source>
</evidence>
<dbReference type="InterPro" id="IPR005135">
    <property type="entry name" value="Endo/exonuclease/phosphatase"/>
</dbReference>
<feature type="transmembrane region" description="Helical" evidence="2">
    <location>
        <begin position="80"/>
        <end position="98"/>
    </location>
</feature>
<organism evidence="4 5">
    <name type="scientific">Georgenia halophila</name>
    <dbReference type="NCBI Taxonomy" id="620889"/>
    <lineage>
        <taxon>Bacteria</taxon>
        <taxon>Bacillati</taxon>
        <taxon>Actinomycetota</taxon>
        <taxon>Actinomycetes</taxon>
        <taxon>Micrococcales</taxon>
        <taxon>Bogoriellaceae</taxon>
        <taxon>Georgenia</taxon>
    </lineage>
</organism>
<accession>A0ABP8LHN8</accession>
<feature type="transmembrane region" description="Helical" evidence="2">
    <location>
        <begin position="49"/>
        <end position="68"/>
    </location>
</feature>
<keyword evidence="2" id="KW-0472">Membrane</keyword>
<proteinExistence type="predicted"/>
<evidence type="ECO:0000256" key="2">
    <source>
        <dbReference type="SAM" id="Phobius"/>
    </source>
</evidence>
<comment type="caution">
    <text evidence="4">The sequence shown here is derived from an EMBL/GenBank/DDBJ whole genome shotgun (WGS) entry which is preliminary data.</text>
</comment>
<keyword evidence="5" id="KW-1185">Reference proteome</keyword>
<dbReference type="SUPFAM" id="SSF56219">
    <property type="entry name" value="DNase I-like"/>
    <property type="match status" value="1"/>
</dbReference>
<dbReference type="InterPro" id="IPR036691">
    <property type="entry name" value="Endo/exonu/phosph_ase_sf"/>
</dbReference>
<evidence type="ECO:0000259" key="3">
    <source>
        <dbReference type="Pfam" id="PF03372"/>
    </source>
</evidence>
<keyword evidence="2" id="KW-0812">Transmembrane</keyword>
<dbReference type="EMBL" id="BAABGN010000012">
    <property type="protein sequence ID" value="GAA4429147.1"/>
    <property type="molecule type" value="Genomic_DNA"/>
</dbReference>
<dbReference type="Proteomes" id="UP001500622">
    <property type="component" value="Unassembled WGS sequence"/>
</dbReference>
<name>A0ABP8LHN8_9MICO</name>
<evidence type="ECO:0000256" key="1">
    <source>
        <dbReference type="SAM" id="MobiDB-lite"/>
    </source>
</evidence>
<reference evidence="5" key="1">
    <citation type="journal article" date="2019" name="Int. J. Syst. Evol. Microbiol.">
        <title>The Global Catalogue of Microorganisms (GCM) 10K type strain sequencing project: providing services to taxonomists for standard genome sequencing and annotation.</title>
        <authorList>
            <consortium name="The Broad Institute Genomics Platform"/>
            <consortium name="The Broad Institute Genome Sequencing Center for Infectious Disease"/>
            <person name="Wu L."/>
            <person name="Ma J."/>
        </authorList>
    </citation>
    <scope>NUCLEOTIDE SEQUENCE [LARGE SCALE GENOMIC DNA]</scope>
    <source>
        <strain evidence="5">JCM 17810</strain>
    </source>
</reference>
<feature type="domain" description="Endonuclease/exonuclease/phosphatase" evidence="3">
    <location>
        <begin position="127"/>
        <end position="353"/>
    </location>
</feature>